<dbReference type="EMBL" id="FXAU01000001">
    <property type="protein sequence ID" value="SMG11799.1"/>
    <property type="molecule type" value="Genomic_DNA"/>
</dbReference>
<dbReference type="AlphaFoldDB" id="A0A1X7IBI5"/>
<dbReference type="InterPro" id="IPR032183">
    <property type="entry name" value="PKD-like"/>
</dbReference>
<dbReference type="RefSeq" id="WP_085471496.1">
    <property type="nucleotide sequence ID" value="NZ_FXAU01000001.1"/>
</dbReference>
<proteinExistence type="predicted"/>
<evidence type="ECO:0000313" key="1">
    <source>
        <dbReference type="EMBL" id="SMG11799.1"/>
    </source>
</evidence>
<reference evidence="1 2" key="1">
    <citation type="submission" date="2017-04" db="EMBL/GenBank/DDBJ databases">
        <authorList>
            <person name="Afonso C.L."/>
            <person name="Miller P.J."/>
            <person name="Scott M.A."/>
            <person name="Spackman E."/>
            <person name="Goraichik I."/>
            <person name="Dimitrov K.M."/>
            <person name="Suarez D.L."/>
            <person name="Swayne D.E."/>
        </authorList>
    </citation>
    <scope>NUCLEOTIDE SEQUENCE [LARGE SCALE GENOMIC DNA]</scope>
    <source>
        <strain evidence="1 2">DSM 22418</strain>
    </source>
</reference>
<evidence type="ECO:0000313" key="2">
    <source>
        <dbReference type="Proteomes" id="UP000192980"/>
    </source>
</evidence>
<keyword evidence="2" id="KW-1185">Reference proteome</keyword>
<dbReference type="STRING" id="561061.SAMN05660862_0636"/>
<organism evidence="1 2">
    <name type="scientific">Sphingobacterium psychroaquaticum</name>
    <dbReference type="NCBI Taxonomy" id="561061"/>
    <lineage>
        <taxon>Bacteria</taxon>
        <taxon>Pseudomonadati</taxon>
        <taxon>Bacteroidota</taxon>
        <taxon>Sphingobacteriia</taxon>
        <taxon>Sphingobacteriales</taxon>
        <taxon>Sphingobacteriaceae</taxon>
        <taxon>Sphingobacterium</taxon>
    </lineage>
</organism>
<sequence>MNRILKTMLLIVSGCVLYISCYKDKGNYDYLDLDRAVIDTANLNILDAYAIYRYDELHISPKIIYQGATLKSKEEVAGKLSFTWAIYQATAGGKVYSRDTLSTDITLQKKIEKPAGKWIVLLTVKNMETQVEEYMKFAVQVDEQLSDGWMLLYEKNGNTDVGLIVDDWSKKGVTQSRMFTDMFLQSNGFSLAGEPRALLHSAAPLASAEVLIASSQEIVAVEKSSFQVFYPFDKLFWNIQRGGELKYASASNLRKEVVIYDNKVHTANFASAGTSRANYFGAGYNGTYGDLSAWSATAFGASFEAVVYDKTAKNFKNVPVSGTSVQPFVAQATTGAFDVNSVGLDPEAFDWGRGNGTPNVAYEYSVMKNASQRYLLVTNFTNATANQLGIGKYPVNGIALNTPVTSLASAFGGNYALLSTAKSLYLHRYMQNGDATVEWTAPAGEEITCVRLQKFFYNPQVALLFLPKPNTVVYVATWDPSAAVGKVYAYLIDPTNGTMDKSSERKYSGFGKIKEMAYKWNL</sequence>
<protein>
    <submittedName>
        <fullName evidence="1">PKD-like family protein</fullName>
    </submittedName>
</protein>
<accession>A0A1X7IBI5</accession>
<dbReference type="Proteomes" id="UP000192980">
    <property type="component" value="Unassembled WGS sequence"/>
</dbReference>
<gene>
    <name evidence="1" type="ORF">SAMN05660862_0636</name>
</gene>
<dbReference type="Pfam" id="PF16407">
    <property type="entry name" value="PKD_2"/>
    <property type="match status" value="1"/>
</dbReference>
<dbReference type="OrthoDB" id="1094435at2"/>
<name>A0A1X7IBI5_9SPHI</name>